<reference evidence="7 8" key="1">
    <citation type="journal article" date="2019" name="Sci. Rep.">
        <title>A high-quality genome of Eragrostis curvula grass provides insights into Poaceae evolution and supports new strategies to enhance forage quality.</title>
        <authorList>
            <person name="Carballo J."/>
            <person name="Santos B.A.C.M."/>
            <person name="Zappacosta D."/>
            <person name="Garbus I."/>
            <person name="Selva J.P."/>
            <person name="Gallo C.A."/>
            <person name="Diaz A."/>
            <person name="Albertini E."/>
            <person name="Caccamo M."/>
            <person name="Echenique V."/>
        </authorList>
    </citation>
    <scope>NUCLEOTIDE SEQUENCE [LARGE SCALE GENOMIC DNA]</scope>
    <source>
        <strain evidence="8">cv. Victoria</strain>
        <tissue evidence="7">Leaf</tissue>
    </source>
</reference>
<dbReference type="SUPFAM" id="SSF47616">
    <property type="entry name" value="GST C-terminal domain-like"/>
    <property type="match status" value="1"/>
</dbReference>
<keyword evidence="3" id="KW-0808">Transferase</keyword>
<dbReference type="InterPro" id="IPR036249">
    <property type="entry name" value="Thioredoxin-like_sf"/>
</dbReference>
<evidence type="ECO:0000256" key="4">
    <source>
        <dbReference type="ARBA" id="ARBA00047960"/>
    </source>
</evidence>
<dbReference type="GO" id="GO:0005737">
    <property type="term" value="C:cytoplasm"/>
    <property type="evidence" value="ECO:0007669"/>
    <property type="project" value="TreeGrafter"/>
</dbReference>
<dbReference type="InterPro" id="IPR040079">
    <property type="entry name" value="Glutathione_S-Trfase"/>
</dbReference>
<gene>
    <name evidence="7" type="ORF">EJB05_37324</name>
</gene>
<dbReference type="InterPro" id="IPR036282">
    <property type="entry name" value="Glutathione-S-Trfase_C_sf"/>
</dbReference>
<keyword evidence="8" id="KW-1185">Reference proteome</keyword>
<dbReference type="PANTHER" id="PTHR43900">
    <property type="entry name" value="GLUTATHIONE S-TRANSFERASE RHO"/>
    <property type="match status" value="1"/>
</dbReference>
<evidence type="ECO:0000259" key="6">
    <source>
        <dbReference type="PROSITE" id="PS50405"/>
    </source>
</evidence>
<comment type="catalytic activity">
    <reaction evidence="4">
        <text>RX + glutathione = an S-substituted glutathione + a halide anion + H(+)</text>
        <dbReference type="Rhea" id="RHEA:16437"/>
        <dbReference type="ChEBI" id="CHEBI:15378"/>
        <dbReference type="ChEBI" id="CHEBI:16042"/>
        <dbReference type="ChEBI" id="CHEBI:17792"/>
        <dbReference type="ChEBI" id="CHEBI:57925"/>
        <dbReference type="ChEBI" id="CHEBI:90779"/>
        <dbReference type="EC" id="2.5.1.18"/>
    </reaction>
</comment>
<dbReference type="CDD" id="cd03187">
    <property type="entry name" value="GST_C_Phi"/>
    <property type="match status" value="1"/>
</dbReference>
<dbReference type="AlphaFoldDB" id="A0A5J9TT61"/>
<dbReference type="InterPro" id="IPR034347">
    <property type="entry name" value="GST_Phi_C"/>
</dbReference>
<dbReference type="Pfam" id="PF02798">
    <property type="entry name" value="GST_N"/>
    <property type="match status" value="1"/>
</dbReference>
<dbReference type="PROSITE" id="PS50405">
    <property type="entry name" value="GST_CTER"/>
    <property type="match status" value="1"/>
</dbReference>
<proteinExistence type="inferred from homology"/>
<feature type="domain" description="GST N-terminal" evidence="5">
    <location>
        <begin position="1"/>
        <end position="85"/>
    </location>
</feature>
<accession>A0A5J9TT61</accession>
<dbReference type="PANTHER" id="PTHR43900:SF39">
    <property type="entry name" value="GLUTATHIONE S-TRANSFERASE GSTF2-RELATED"/>
    <property type="match status" value="1"/>
</dbReference>
<comment type="similarity">
    <text evidence="1">Belongs to the GST superfamily. Phi family.</text>
</comment>
<evidence type="ECO:0000256" key="1">
    <source>
        <dbReference type="ARBA" id="ARBA00010128"/>
    </source>
</evidence>
<dbReference type="Gramene" id="TVU13891">
    <property type="protein sequence ID" value="TVU13891"/>
    <property type="gene ID" value="EJB05_37324"/>
</dbReference>
<dbReference type="FunFam" id="1.20.1050.10:FF:000004">
    <property type="entry name" value="Glutathione S-transferase F2"/>
    <property type="match status" value="1"/>
</dbReference>
<dbReference type="OrthoDB" id="422574at2759"/>
<dbReference type="PROSITE" id="PS50404">
    <property type="entry name" value="GST_NTER"/>
    <property type="match status" value="1"/>
</dbReference>
<dbReference type="SUPFAM" id="SSF52833">
    <property type="entry name" value="Thioredoxin-like"/>
    <property type="match status" value="1"/>
</dbReference>
<dbReference type="SFLD" id="SFLDS00019">
    <property type="entry name" value="Glutathione_Transferase_(cytos"/>
    <property type="match status" value="1"/>
</dbReference>
<dbReference type="EMBL" id="RWGY01000031">
    <property type="protein sequence ID" value="TVU13891.1"/>
    <property type="molecule type" value="Genomic_DNA"/>
</dbReference>
<dbReference type="GO" id="GO:0004364">
    <property type="term" value="F:glutathione transferase activity"/>
    <property type="evidence" value="ECO:0007669"/>
    <property type="project" value="UniProtKB-EC"/>
</dbReference>
<evidence type="ECO:0000259" key="5">
    <source>
        <dbReference type="PROSITE" id="PS50404"/>
    </source>
</evidence>
<dbReference type="InterPro" id="IPR010987">
    <property type="entry name" value="Glutathione-S-Trfase_C-like"/>
</dbReference>
<dbReference type="Gene3D" id="3.40.30.10">
    <property type="entry name" value="Glutaredoxin"/>
    <property type="match status" value="1"/>
</dbReference>
<dbReference type="Proteomes" id="UP000324897">
    <property type="component" value="Unassembled WGS sequence"/>
</dbReference>
<dbReference type="EC" id="2.5.1.18" evidence="2"/>
<dbReference type="InterPro" id="IPR004045">
    <property type="entry name" value="Glutathione_S-Trfase_N"/>
</dbReference>
<dbReference type="GO" id="GO:0043295">
    <property type="term" value="F:glutathione binding"/>
    <property type="evidence" value="ECO:0007669"/>
    <property type="project" value="TreeGrafter"/>
</dbReference>
<dbReference type="GO" id="GO:0009635">
    <property type="term" value="P:response to herbicide"/>
    <property type="evidence" value="ECO:0007669"/>
    <property type="project" value="UniProtKB-ARBA"/>
</dbReference>
<dbReference type="GO" id="GO:0006749">
    <property type="term" value="P:glutathione metabolic process"/>
    <property type="evidence" value="ECO:0007669"/>
    <property type="project" value="TreeGrafter"/>
</dbReference>
<organism evidence="7 8">
    <name type="scientific">Eragrostis curvula</name>
    <name type="common">weeping love grass</name>
    <dbReference type="NCBI Taxonomy" id="38414"/>
    <lineage>
        <taxon>Eukaryota</taxon>
        <taxon>Viridiplantae</taxon>
        <taxon>Streptophyta</taxon>
        <taxon>Embryophyta</taxon>
        <taxon>Tracheophyta</taxon>
        <taxon>Spermatophyta</taxon>
        <taxon>Magnoliopsida</taxon>
        <taxon>Liliopsida</taxon>
        <taxon>Poales</taxon>
        <taxon>Poaceae</taxon>
        <taxon>PACMAD clade</taxon>
        <taxon>Chloridoideae</taxon>
        <taxon>Eragrostideae</taxon>
        <taxon>Eragrostidinae</taxon>
        <taxon>Eragrostis</taxon>
    </lineage>
</organism>
<feature type="domain" description="GST C-terminal" evidence="6">
    <location>
        <begin position="90"/>
        <end position="194"/>
    </location>
</feature>
<protein>
    <recommendedName>
        <fullName evidence="2">glutathione transferase</fullName>
        <ecNumber evidence="2">2.5.1.18</ecNumber>
    </recommendedName>
</protein>
<dbReference type="Pfam" id="PF00043">
    <property type="entry name" value="GST_C"/>
    <property type="match status" value="1"/>
</dbReference>
<comment type="caution">
    <text evidence="7">The sequence shown here is derived from an EMBL/GenBank/DDBJ whole genome shotgun (WGS) entry which is preliminary data.</text>
</comment>
<dbReference type="SFLD" id="SFLDG00358">
    <property type="entry name" value="Main_(cytGST)"/>
    <property type="match status" value="1"/>
</dbReference>
<evidence type="ECO:0000256" key="2">
    <source>
        <dbReference type="ARBA" id="ARBA00012452"/>
    </source>
</evidence>
<dbReference type="InterPro" id="IPR004046">
    <property type="entry name" value="GST_C"/>
</dbReference>
<dbReference type="CDD" id="cd03053">
    <property type="entry name" value="GST_N_Phi"/>
    <property type="match status" value="1"/>
</dbReference>
<evidence type="ECO:0000313" key="8">
    <source>
        <dbReference type="Proteomes" id="UP000324897"/>
    </source>
</evidence>
<sequence length="194" mass="21847">MAPMKLYGEMTWNVMRCVVALEEAGVEYEIVPINLGTGEHKSPDHLNRNLVKPFGQVPALQDGGLYLWESRAISKYACRKNKKELLKEGNLKESAMVDVWLEVEAHQYSSALNPILFEYLIRPKLGGTCNLKVVEQNLEKLKKVLEVYEARLTKCKYLAGDFISLADLNHVSATLFLFATPHASVLDAYPHVKA</sequence>
<feature type="non-terminal residue" evidence="7">
    <location>
        <position position="1"/>
    </location>
</feature>
<evidence type="ECO:0000256" key="3">
    <source>
        <dbReference type="ARBA" id="ARBA00022679"/>
    </source>
</evidence>
<dbReference type="FunFam" id="3.40.30.10:FF:000016">
    <property type="entry name" value="Glutathione S-transferase F2"/>
    <property type="match status" value="1"/>
</dbReference>
<evidence type="ECO:0000313" key="7">
    <source>
        <dbReference type="EMBL" id="TVU13891.1"/>
    </source>
</evidence>
<dbReference type="Gene3D" id="1.20.1050.10">
    <property type="match status" value="1"/>
</dbReference>
<name>A0A5J9TT61_9POAL</name>